<protein>
    <submittedName>
        <fullName evidence="1">27145_t:CDS:1</fullName>
    </submittedName>
</protein>
<dbReference type="Proteomes" id="UP000789920">
    <property type="component" value="Unassembled WGS sequence"/>
</dbReference>
<name>A0ACA9SWP9_9GLOM</name>
<reference evidence="1" key="1">
    <citation type="submission" date="2021-06" db="EMBL/GenBank/DDBJ databases">
        <authorList>
            <person name="Kallberg Y."/>
            <person name="Tangrot J."/>
            <person name="Rosling A."/>
        </authorList>
    </citation>
    <scope>NUCLEOTIDE SEQUENCE</scope>
    <source>
        <strain evidence="1">MA461A</strain>
    </source>
</reference>
<evidence type="ECO:0000313" key="1">
    <source>
        <dbReference type="EMBL" id="CAG8850997.1"/>
    </source>
</evidence>
<dbReference type="EMBL" id="CAJVQC010173715">
    <property type="protein sequence ID" value="CAG8850997.1"/>
    <property type="molecule type" value="Genomic_DNA"/>
</dbReference>
<gene>
    <name evidence="1" type="ORF">RPERSI_LOCUS36358</name>
</gene>
<proteinExistence type="predicted"/>
<comment type="caution">
    <text evidence="1">The sequence shown here is derived from an EMBL/GenBank/DDBJ whole genome shotgun (WGS) entry which is preliminary data.</text>
</comment>
<sequence length="132" mass="15117">LMKKMPTEEKRENDSHESVNKDVKTLERRVVRKCDLYVLPILAMTYLLGIVDLSNIGNAIVAGYDYNYLKTTPFYFTLAISAHFIGYMIFEIPSNWVTRILGFHVWMPIIMVCWTAMSMSQAACTTVVQLGI</sequence>
<keyword evidence="2" id="KW-1185">Reference proteome</keyword>
<accession>A0ACA9SWP9</accession>
<feature type="non-terminal residue" evidence="1">
    <location>
        <position position="1"/>
    </location>
</feature>
<evidence type="ECO:0000313" key="2">
    <source>
        <dbReference type="Proteomes" id="UP000789920"/>
    </source>
</evidence>
<organism evidence="1 2">
    <name type="scientific">Racocetra persica</name>
    <dbReference type="NCBI Taxonomy" id="160502"/>
    <lineage>
        <taxon>Eukaryota</taxon>
        <taxon>Fungi</taxon>
        <taxon>Fungi incertae sedis</taxon>
        <taxon>Mucoromycota</taxon>
        <taxon>Glomeromycotina</taxon>
        <taxon>Glomeromycetes</taxon>
        <taxon>Diversisporales</taxon>
        <taxon>Gigasporaceae</taxon>
        <taxon>Racocetra</taxon>
    </lineage>
</organism>
<feature type="non-terminal residue" evidence="1">
    <location>
        <position position="132"/>
    </location>
</feature>